<sequence length="139" mass="15126">MRIMAIDYGDARTGIAISDPTGLLAGYTTVIQSRKSEAVAAEIARLAKTHAVEELVMGFPRNMDGTEGPRAELYRAFAARVAEAAGLTPVLWDERRTTVEAHAILHTSGKKMKDHKKNVDAVAATLILEGYLTRKRMGC</sequence>
<dbReference type="Pfam" id="PF03652">
    <property type="entry name" value="RuvX"/>
    <property type="match status" value="1"/>
</dbReference>
<dbReference type="RefSeq" id="WP_186919446.1">
    <property type="nucleotide sequence ID" value="NZ_JACOPQ010000008.1"/>
</dbReference>
<protein>
    <recommendedName>
        <fullName evidence="5">Putative pre-16S rRNA nuclease</fullName>
        <ecNumber evidence="5">3.1.-.-</ecNumber>
    </recommendedName>
</protein>
<organism evidence="7 8">
    <name type="scientific">Lawsonibacter faecis</name>
    <dbReference type="NCBI Taxonomy" id="2763052"/>
    <lineage>
        <taxon>Bacteria</taxon>
        <taxon>Bacillati</taxon>
        <taxon>Bacillota</taxon>
        <taxon>Clostridia</taxon>
        <taxon>Eubacteriales</taxon>
        <taxon>Oscillospiraceae</taxon>
        <taxon>Lawsonibacter</taxon>
    </lineage>
</organism>
<evidence type="ECO:0000256" key="1">
    <source>
        <dbReference type="ARBA" id="ARBA00022490"/>
    </source>
</evidence>
<reference evidence="7" key="1">
    <citation type="submission" date="2020-08" db="EMBL/GenBank/DDBJ databases">
        <title>Genome public.</title>
        <authorList>
            <person name="Liu C."/>
            <person name="Sun Q."/>
        </authorList>
    </citation>
    <scope>NUCLEOTIDE SEQUENCE</scope>
    <source>
        <strain evidence="7">NSJ-52</strain>
    </source>
</reference>
<evidence type="ECO:0000256" key="5">
    <source>
        <dbReference type="HAMAP-Rule" id="MF_00651"/>
    </source>
</evidence>
<dbReference type="PANTHER" id="PTHR33317:SF4">
    <property type="entry name" value="POLYNUCLEOTIDYL TRANSFERASE, RIBONUCLEASE H-LIKE SUPERFAMILY PROTEIN"/>
    <property type="match status" value="1"/>
</dbReference>
<comment type="similarity">
    <text evidence="5">Belongs to the YqgF HJR family.</text>
</comment>
<keyword evidence="4 5" id="KW-0378">Hydrolase</keyword>
<evidence type="ECO:0000313" key="8">
    <source>
        <dbReference type="Proteomes" id="UP000607645"/>
    </source>
</evidence>
<evidence type="ECO:0000256" key="4">
    <source>
        <dbReference type="ARBA" id="ARBA00022801"/>
    </source>
</evidence>
<dbReference type="InterPro" id="IPR037027">
    <property type="entry name" value="YqgF/RNaseH-like_dom_sf"/>
</dbReference>
<evidence type="ECO:0000256" key="3">
    <source>
        <dbReference type="ARBA" id="ARBA00022722"/>
    </source>
</evidence>
<accession>A0A8J6M8A7</accession>
<dbReference type="GO" id="GO:0000967">
    <property type="term" value="P:rRNA 5'-end processing"/>
    <property type="evidence" value="ECO:0007669"/>
    <property type="project" value="UniProtKB-UniRule"/>
</dbReference>
<dbReference type="EC" id="3.1.-.-" evidence="5"/>
<comment type="caution">
    <text evidence="7">The sequence shown here is derived from an EMBL/GenBank/DDBJ whole genome shotgun (WGS) entry which is preliminary data.</text>
</comment>
<feature type="domain" description="YqgF/RNase H-like" evidence="6">
    <location>
        <begin position="1"/>
        <end position="101"/>
    </location>
</feature>
<dbReference type="InterPro" id="IPR012337">
    <property type="entry name" value="RNaseH-like_sf"/>
</dbReference>
<dbReference type="InterPro" id="IPR005227">
    <property type="entry name" value="YqgF"/>
</dbReference>
<evidence type="ECO:0000313" key="7">
    <source>
        <dbReference type="EMBL" id="MBC5737642.1"/>
    </source>
</evidence>
<dbReference type="EMBL" id="JACOPQ010000008">
    <property type="protein sequence ID" value="MBC5737642.1"/>
    <property type="molecule type" value="Genomic_DNA"/>
</dbReference>
<evidence type="ECO:0000256" key="2">
    <source>
        <dbReference type="ARBA" id="ARBA00022517"/>
    </source>
</evidence>
<proteinExistence type="inferred from homology"/>
<dbReference type="CDD" id="cd16964">
    <property type="entry name" value="YqgF"/>
    <property type="match status" value="1"/>
</dbReference>
<keyword evidence="2 5" id="KW-0690">Ribosome biogenesis</keyword>
<dbReference type="AlphaFoldDB" id="A0A8J6M8A7"/>
<comment type="function">
    <text evidence="5">Could be a nuclease involved in processing of the 5'-end of pre-16S rRNA.</text>
</comment>
<dbReference type="GO" id="GO:0016788">
    <property type="term" value="F:hydrolase activity, acting on ester bonds"/>
    <property type="evidence" value="ECO:0007669"/>
    <property type="project" value="UniProtKB-UniRule"/>
</dbReference>
<keyword evidence="8" id="KW-1185">Reference proteome</keyword>
<dbReference type="NCBIfam" id="TIGR00250">
    <property type="entry name" value="RNAse_H_YqgF"/>
    <property type="match status" value="1"/>
</dbReference>
<name>A0A8J6M8A7_9FIRM</name>
<dbReference type="Proteomes" id="UP000607645">
    <property type="component" value="Unassembled WGS sequence"/>
</dbReference>
<dbReference type="HAMAP" id="MF_00651">
    <property type="entry name" value="Nuclease_YqgF"/>
    <property type="match status" value="1"/>
</dbReference>
<gene>
    <name evidence="7" type="primary">ruvX</name>
    <name evidence="7" type="ORF">H8S62_11570</name>
</gene>
<dbReference type="Gene3D" id="3.30.420.140">
    <property type="entry name" value="YqgF/RNase H-like domain"/>
    <property type="match status" value="1"/>
</dbReference>
<keyword evidence="1 5" id="KW-0963">Cytoplasm</keyword>
<comment type="subcellular location">
    <subcellularLocation>
        <location evidence="5">Cytoplasm</location>
    </subcellularLocation>
</comment>
<dbReference type="GO" id="GO:0005829">
    <property type="term" value="C:cytosol"/>
    <property type="evidence" value="ECO:0007669"/>
    <property type="project" value="TreeGrafter"/>
</dbReference>
<dbReference type="GO" id="GO:0004518">
    <property type="term" value="F:nuclease activity"/>
    <property type="evidence" value="ECO:0007669"/>
    <property type="project" value="UniProtKB-KW"/>
</dbReference>
<dbReference type="SMART" id="SM00732">
    <property type="entry name" value="YqgFc"/>
    <property type="match status" value="1"/>
</dbReference>
<keyword evidence="3 5" id="KW-0540">Nuclease</keyword>
<dbReference type="InterPro" id="IPR006641">
    <property type="entry name" value="YqgF/RNaseH-like_dom"/>
</dbReference>
<evidence type="ECO:0000259" key="6">
    <source>
        <dbReference type="SMART" id="SM00732"/>
    </source>
</evidence>
<dbReference type="SUPFAM" id="SSF53098">
    <property type="entry name" value="Ribonuclease H-like"/>
    <property type="match status" value="1"/>
</dbReference>
<dbReference type="PANTHER" id="PTHR33317">
    <property type="entry name" value="POLYNUCLEOTIDYL TRANSFERASE, RIBONUCLEASE H-LIKE SUPERFAMILY PROTEIN"/>
    <property type="match status" value="1"/>
</dbReference>